<dbReference type="AlphaFoldDB" id="A0ABD2J7R7"/>
<feature type="region of interest" description="Disordered" evidence="1">
    <location>
        <begin position="46"/>
        <end position="157"/>
    </location>
</feature>
<dbReference type="Proteomes" id="UP001620626">
    <property type="component" value="Unassembled WGS sequence"/>
</dbReference>
<protein>
    <submittedName>
        <fullName evidence="2">Uncharacterized protein</fullName>
    </submittedName>
</protein>
<evidence type="ECO:0000313" key="2">
    <source>
        <dbReference type="EMBL" id="KAL3086619.1"/>
    </source>
</evidence>
<feature type="compositionally biased region" description="Basic and acidic residues" evidence="1">
    <location>
        <begin position="98"/>
        <end position="132"/>
    </location>
</feature>
<gene>
    <name evidence="2" type="ORF">niasHT_037745</name>
</gene>
<name>A0ABD2J7R7_9BILA</name>
<dbReference type="EMBL" id="JBICBT010001037">
    <property type="protein sequence ID" value="KAL3086619.1"/>
    <property type="molecule type" value="Genomic_DNA"/>
</dbReference>
<keyword evidence="3" id="KW-1185">Reference proteome</keyword>
<proteinExistence type="predicted"/>
<feature type="compositionally biased region" description="Basic residues" evidence="1">
    <location>
        <begin position="51"/>
        <end position="61"/>
    </location>
</feature>
<organism evidence="2 3">
    <name type="scientific">Heterodera trifolii</name>
    <dbReference type="NCBI Taxonomy" id="157864"/>
    <lineage>
        <taxon>Eukaryota</taxon>
        <taxon>Metazoa</taxon>
        <taxon>Ecdysozoa</taxon>
        <taxon>Nematoda</taxon>
        <taxon>Chromadorea</taxon>
        <taxon>Rhabditida</taxon>
        <taxon>Tylenchina</taxon>
        <taxon>Tylenchomorpha</taxon>
        <taxon>Tylenchoidea</taxon>
        <taxon>Heteroderidae</taxon>
        <taxon>Heteroderinae</taxon>
        <taxon>Heterodera</taxon>
    </lineage>
</organism>
<evidence type="ECO:0000256" key="1">
    <source>
        <dbReference type="SAM" id="MobiDB-lite"/>
    </source>
</evidence>
<sequence>MVKQQNNCWTLIIPRIRFSSHFRKENGNFKKAHQFLIRIIGNNKKEETTRLKNKKEKGKKRGRDERREKRRRGGREEKNSFAVGNGEHERTSTSTTLNKEEMSKDGRGERIEETRTERGKGPGKRRECRQTEQPENVWAADDESVGNRAPGDLPANC</sequence>
<reference evidence="2 3" key="1">
    <citation type="submission" date="2024-10" db="EMBL/GenBank/DDBJ databases">
        <authorList>
            <person name="Kim D."/>
        </authorList>
    </citation>
    <scope>NUCLEOTIDE SEQUENCE [LARGE SCALE GENOMIC DNA]</scope>
    <source>
        <strain evidence="2">BH-2024</strain>
    </source>
</reference>
<evidence type="ECO:0000313" key="3">
    <source>
        <dbReference type="Proteomes" id="UP001620626"/>
    </source>
</evidence>
<comment type="caution">
    <text evidence="2">The sequence shown here is derived from an EMBL/GenBank/DDBJ whole genome shotgun (WGS) entry which is preliminary data.</text>
</comment>
<accession>A0ABD2J7R7</accession>